<gene>
    <name evidence="1" type="ORF">WJU16_01530</name>
</gene>
<keyword evidence="2" id="KW-1185">Reference proteome</keyword>
<evidence type="ECO:0000313" key="2">
    <source>
        <dbReference type="Proteomes" id="UP001485459"/>
    </source>
</evidence>
<name>A0ABZ2YQH5_9BACT</name>
<reference evidence="2" key="1">
    <citation type="submission" date="2024-03" db="EMBL/GenBank/DDBJ databases">
        <title>Chitinophaga horti sp. nov., isolated from garden soil.</title>
        <authorList>
            <person name="Lee D.S."/>
            <person name="Han D.M."/>
            <person name="Baek J.H."/>
            <person name="Choi D.G."/>
            <person name="Jeon J.H."/>
            <person name="Jeon C.O."/>
        </authorList>
    </citation>
    <scope>NUCLEOTIDE SEQUENCE [LARGE SCALE GENOMIC DNA]</scope>
    <source>
        <strain evidence="2">GPA1</strain>
    </source>
</reference>
<proteinExistence type="predicted"/>
<dbReference type="EMBL" id="CP149822">
    <property type="protein sequence ID" value="WZN41718.1"/>
    <property type="molecule type" value="Genomic_DNA"/>
</dbReference>
<evidence type="ECO:0000313" key="1">
    <source>
        <dbReference type="EMBL" id="WZN41718.1"/>
    </source>
</evidence>
<dbReference type="RefSeq" id="WP_341836566.1">
    <property type="nucleotide sequence ID" value="NZ_CP149822.1"/>
</dbReference>
<sequence length="133" mass="14318">MQLDYLTGIRGNGALTYAGPERLVRISRFDPSEADLLCKAVQELADGVRTVLRLDELPFVQGNGYTLEMRKGNEDEGLSTTDEKAFHLVLTGGAYARMLRAMALYGEDGVHGGTWLTGASGDIALLFSTGGSF</sequence>
<organism evidence="1 2">
    <name type="scientific">Chitinophaga pollutisoli</name>
    <dbReference type="NCBI Taxonomy" id="3133966"/>
    <lineage>
        <taxon>Bacteria</taxon>
        <taxon>Pseudomonadati</taxon>
        <taxon>Bacteroidota</taxon>
        <taxon>Chitinophagia</taxon>
        <taxon>Chitinophagales</taxon>
        <taxon>Chitinophagaceae</taxon>
        <taxon>Chitinophaga</taxon>
    </lineage>
</organism>
<accession>A0ABZ2YQH5</accession>
<dbReference type="Proteomes" id="UP001485459">
    <property type="component" value="Chromosome"/>
</dbReference>
<protein>
    <submittedName>
        <fullName evidence="1">Uncharacterized protein</fullName>
    </submittedName>
</protein>